<proteinExistence type="predicted"/>
<keyword evidence="1" id="KW-0472">Membrane</keyword>
<keyword evidence="1" id="KW-0812">Transmembrane</keyword>
<sequence length="121" mass="14454">MKINLQGFFKGLKGFMIFSKTWVLWVFCWVVNITGWLLIGLLWTQELFSLTNIQTTLKAFGGILGWTLFILLIFYLWTKYRNNRQKEKETRQFKYEAHTPINWKEILISKEGSKPKVTEEK</sequence>
<accession>A0A226BVU8</accession>
<protein>
    <submittedName>
        <fullName evidence="2">Uncharacterized protein</fullName>
    </submittedName>
</protein>
<reference evidence="2 3" key="1">
    <citation type="submission" date="2017-06" db="EMBL/GenBank/DDBJ databases">
        <title>Draft Genome Sequence of Natranaerobius trueperi halophilic, alkalithermophilic bacteria from soda lakes.</title>
        <authorList>
            <person name="Zhao B."/>
        </authorList>
    </citation>
    <scope>NUCLEOTIDE SEQUENCE [LARGE SCALE GENOMIC DNA]</scope>
    <source>
        <strain evidence="2 3">DSM 18760</strain>
    </source>
</reference>
<feature type="transmembrane region" description="Helical" evidence="1">
    <location>
        <begin position="59"/>
        <end position="78"/>
    </location>
</feature>
<feature type="transmembrane region" description="Helical" evidence="1">
    <location>
        <begin position="21"/>
        <end position="39"/>
    </location>
</feature>
<evidence type="ECO:0000313" key="3">
    <source>
        <dbReference type="Proteomes" id="UP000214588"/>
    </source>
</evidence>
<evidence type="ECO:0000313" key="2">
    <source>
        <dbReference type="EMBL" id="OWZ83168.1"/>
    </source>
</evidence>
<organism evidence="2 3">
    <name type="scientific">Natranaerobius trueperi</name>
    <dbReference type="NCBI Taxonomy" id="759412"/>
    <lineage>
        <taxon>Bacteria</taxon>
        <taxon>Bacillati</taxon>
        <taxon>Bacillota</taxon>
        <taxon>Clostridia</taxon>
        <taxon>Natranaerobiales</taxon>
        <taxon>Natranaerobiaceae</taxon>
        <taxon>Natranaerobius</taxon>
    </lineage>
</organism>
<dbReference type="EMBL" id="NIQC01000025">
    <property type="protein sequence ID" value="OWZ83168.1"/>
    <property type="molecule type" value="Genomic_DNA"/>
</dbReference>
<evidence type="ECO:0000256" key="1">
    <source>
        <dbReference type="SAM" id="Phobius"/>
    </source>
</evidence>
<dbReference type="Proteomes" id="UP000214588">
    <property type="component" value="Unassembled WGS sequence"/>
</dbReference>
<keyword evidence="1" id="KW-1133">Transmembrane helix</keyword>
<dbReference type="RefSeq" id="WP_089024140.1">
    <property type="nucleotide sequence ID" value="NZ_NIQC01000025.1"/>
</dbReference>
<keyword evidence="3" id="KW-1185">Reference proteome</keyword>
<dbReference type="AlphaFoldDB" id="A0A226BVU8"/>
<comment type="caution">
    <text evidence="2">The sequence shown here is derived from an EMBL/GenBank/DDBJ whole genome shotgun (WGS) entry which is preliminary data.</text>
</comment>
<name>A0A226BVU8_9FIRM</name>
<gene>
    <name evidence="2" type="ORF">CDO51_10075</name>
</gene>